<feature type="compositionally biased region" description="Low complexity" evidence="1">
    <location>
        <begin position="83"/>
        <end position="92"/>
    </location>
</feature>
<dbReference type="GeneID" id="107480052"/>
<evidence type="ECO:0000313" key="3">
    <source>
        <dbReference type="RefSeq" id="XP_015955660.1"/>
    </source>
</evidence>
<dbReference type="OrthoDB" id="1932439at2759"/>
<dbReference type="RefSeq" id="XP_015955660.1">
    <property type="nucleotide sequence ID" value="XM_016100174.3"/>
</dbReference>
<keyword evidence="2" id="KW-1185">Reference proteome</keyword>
<dbReference type="PANTHER" id="PTHR33978">
    <property type="entry name" value="SERINE/THREONINE-KINASE"/>
    <property type="match status" value="1"/>
</dbReference>
<dbReference type="KEGG" id="adu:107480052"/>
<feature type="region of interest" description="Disordered" evidence="1">
    <location>
        <begin position="71"/>
        <end position="95"/>
    </location>
</feature>
<name>A0A6P4CQJ9_ARADU</name>
<sequence length="198" mass="22579">MYIHIYMEKSKQEDQNRFSKGRSSSWPSNKSVWDCGSTLYDSYELHSFKRQIDSAIASSPRTLSMPHLTDHRRRFHQPPPPSSSSSSSSSSSNNKSFKISRTFQKLLRFVSKSSSSNNKFRICGSDGHNKLEMADLEEKYSKERLYVVYDRYDQAVLSTIPELPEFEMGGLSPEISSLVRKSASERFTTPAPIRISCA</sequence>
<accession>A0A6P4CQJ9</accession>
<feature type="compositionally biased region" description="Polar residues" evidence="1">
    <location>
        <begin position="21"/>
        <end position="31"/>
    </location>
</feature>
<evidence type="ECO:0000313" key="2">
    <source>
        <dbReference type="Proteomes" id="UP000515211"/>
    </source>
</evidence>
<dbReference type="PANTHER" id="PTHR33978:SF4">
    <property type="entry name" value="SERINE_THREONINE-KINASE"/>
    <property type="match status" value="1"/>
</dbReference>
<reference evidence="3" key="2">
    <citation type="submission" date="2025-08" db="UniProtKB">
        <authorList>
            <consortium name="RefSeq"/>
        </authorList>
    </citation>
    <scope>IDENTIFICATION</scope>
    <source>
        <tissue evidence="3">Whole plant</tissue>
    </source>
</reference>
<evidence type="ECO:0000256" key="1">
    <source>
        <dbReference type="SAM" id="MobiDB-lite"/>
    </source>
</evidence>
<organism evidence="2 3">
    <name type="scientific">Arachis duranensis</name>
    <name type="common">Wild peanut</name>
    <dbReference type="NCBI Taxonomy" id="130453"/>
    <lineage>
        <taxon>Eukaryota</taxon>
        <taxon>Viridiplantae</taxon>
        <taxon>Streptophyta</taxon>
        <taxon>Embryophyta</taxon>
        <taxon>Tracheophyta</taxon>
        <taxon>Spermatophyta</taxon>
        <taxon>Magnoliopsida</taxon>
        <taxon>eudicotyledons</taxon>
        <taxon>Gunneridae</taxon>
        <taxon>Pentapetalae</taxon>
        <taxon>rosids</taxon>
        <taxon>fabids</taxon>
        <taxon>Fabales</taxon>
        <taxon>Fabaceae</taxon>
        <taxon>Papilionoideae</taxon>
        <taxon>50 kb inversion clade</taxon>
        <taxon>dalbergioids sensu lato</taxon>
        <taxon>Dalbergieae</taxon>
        <taxon>Pterocarpus clade</taxon>
        <taxon>Arachis</taxon>
    </lineage>
</organism>
<protein>
    <submittedName>
        <fullName evidence="3">Uncharacterized protein LOC107480052</fullName>
    </submittedName>
</protein>
<proteinExistence type="predicted"/>
<dbReference type="Proteomes" id="UP000515211">
    <property type="component" value="Chromosome 3"/>
</dbReference>
<dbReference type="AlphaFoldDB" id="A0A6P4CQJ9"/>
<reference evidence="2" key="1">
    <citation type="journal article" date="2016" name="Nat. Genet.">
        <title>The genome sequences of Arachis duranensis and Arachis ipaensis, the diploid ancestors of cultivated peanut.</title>
        <authorList>
            <person name="Bertioli D.J."/>
            <person name="Cannon S.B."/>
            <person name="Froenicke L."/>
            <person name="Huang G."/>
            <person name="Farmer A.D."/>
            <person name="Cannon E.K."/>
            <person name="Liu X."/>
            <person name="Gao D."/>
            <person name="Clevenger J."/>
            <person name="Dash S."/>
            <person name="Ren L."/>
            <person name="Moretzsohn M.C."/>
            <person name="Shirasawa K."/>
            <person name="Huang W."/>
            <person name="Vidigal B."/>
            <person name="Abernathy B."/>
            <person name="Chu Y."/>
            <person name="Niederhuth C.E."/>
            <person name="Umale P."/>
            <person name="Araujo A.C."/>
            <person name="Kozik A."/>
            <person name="Kim K.D."/>
            <person name="Burow M.D."/>
            <person name="Varshney R.K."/>
            <person name="Wang X."/>
            <person name="Zhang X."/>
            <person name="Barkley N."/>
            <person name="Guimaraes P.M."/>
            <person name="Isobe S."/>
            <person name="Guo B."/>
            <person name="Liao B."/>
            <person name="Stalker H.T."/>
            <person name="Schmitz R.J."/>
            <person name="Scheffler B.E."/>
            <person name="Leal-Bertioli S.C."/>
            <person name="Xun X."/>
            <person name="Jackson S.A."/>
            <person name="Michelmore R."/>
            <person name="Ozias-Akins P."/>
        </authorList>
    </citation>
    <scope>NUCLEOTIDE SEQUENCE [LARGE SCALE GENOMIC DNA]</scope>
    <source>
        <strain evidence="2">cv. V14167</strain>
    </source>
</reference>
<gene>
    <name evidence="3" type="primary">LOC107480052</name>
</gene>
<feature type="region of interest" description="Disordered" evidence="1">
    <location>
        <begin position="9"/>
        <end position="31"/>
    </location>
</feature>